<keyword evidence="2" id="KW-0489">Methyltransferase</keyword>
<gene>
    <name evidence="2" type="ORF">ACFSCZ_01740</name>
</gene>
<accession>A0ABW4KEH7</accession>
<dbReference type="GO" id="GO:0032259">
    <property type="term" value="P:methylation"/>
    <property type="evidence" value="ECO:0007669"/>
    <property type="project" value="UniProtKB-KW"/>
</dbReference>
<evidence type="ECO:0000259" key="1">
    <source>
        <dbReference type="Pfam" id="PF13649"/>
    </source>
</evidence>
<dbReference type="Gene3D" id="2.20.25.110">
    <property type="entry name" value="S-adenosyl-L-methionine-dependent methyltransferases"/>
    <property type="match status" value="1"/>
</dbReference>
<dbReference type="PANTHER" id="PTHR43464:SF75">
    <property type="entry name" value="METHYLTRANSFERASE TYPE 11"/>
    <property type="match status" value="1"/>
</dbReference>
<evidence type="ECO:0000313" key="2">
    <source>
        <dbReference type="EMBL" id="MFD1705473.1"/>
    </source>
</evidence>
<feature type="domain" description="Methyltransferase" evidence="1">
    <location>
        <begin position="40"/>
        <end position="135"/>
    </location>
</feature>
<dbReference type="GO" id="GO:0008168">
    <property type="term" value="F:methyltransferase activity"/>
    <property type="evidence" value="ECO:0007669"/>
    <property type="project" value="UniProtKB-KW"/>
</dbReference>
<evidence type="ECO:0000313" key="3">
    <source>
        <dbReference type="Proteomes" id="UP001597301"/>
    </source>
</evidence>
<proteinExistence type="predicted"/>
<dbReference type="Gene3D" id="3.40.50.150">
    <property type="entry name" value="Vaccinia Virus protein VP39"/>
    <property type="match status" value="1"/>
</dbReference>
<protein>
    <submittedName>
        <fullName evidence="2">Class I SAM-dependent DNA methyltransferase</fullName>
    </submittedName>
</protein>
<dbReference type="InterPro" id="IPR041698">
    <property type="entry name" value="Methyltransf_25"/>
</dbReference>
<dbReference type="Pfam" id="PF13649">
    <property type="entry name" value="Methyltransf_25"/>
    <property type="match status" value="1"/>
</dbReference>
<name>A0ABW4KEH7_9BACI</name>
<dbReference type="RefSeq" id="WP_380771915.1">
    <property type="nucleotide sequence ID" value="NZ_JBHUEO010000004.1"/>
</dbReference>
<organism evidence="2 3">
    <name type="scientific">Siminovitchia sediminis</name>
    <dbReference type="NCBI Taxonomy" id="1274353"/>
    <lineage>
        <taxon>Bacteria</taxon>
        <taxon>Bacillati</taxon>
        <taxon>Bacillota</taxon>
        <taxon>Bacilli</taxon>
        <taxon>Bacillales</taxon>
        <taxon>Bacillaceae</taxon>
        <taxon>Siminovitchia</taxon>
    </lineage>
</organism>
<dbReference type="InterPro" id="IPR029063">
    <property type="entry name" value="SAM-dependent_MTases_sf"/>
</dbReference>
<dbReference type="PANTHER" id="PTHR43464">
    <property type="entry name" value="METHYLTRANSFERASE"/>
    <property type="match status" value="1"/>
</dbReference>
<sequence>MSYEQLAYVYDKLMEEAPYDRWVRFLKENKDRWKAPGVRVLDLGCGTGEMAILLMKEGFHVSGVDLSEDMLAVAAEKAENEGLILPLYHQDMSELEGLPEYDIITIFCDSLNYLPTPEKVKKTFRAAHEHLVSGGLLLFDVHSVYQMDQGFAHQTFTLNEDNVAYIWDAYPGEEPCSAEHAITFFVLDERTGQYQRMDELHKQRTYLLQDYQEWLMEAGFEILSVTADFSGQPPDETSRRLFFTCRKK</sequence>
<dbReference type="CDD" id="cd02440">
    <property type="entry name" value="AdoMet_MTases"/>
    <property type="match status" value="1"/>
</dbReference>
<keyword evidence="2" id="KW-0808">Transferase</keyword>
<reference evidence="3" key="1">
    <citation type="journal article" date="2019" name="Int. J. Syst. Evol. Microbiol.">
        <title>The Global Catalogue of Microorganisms (GCM) 10K type strain sequencing project: providing services to taxonomists for standard genome sequencing and annotation.</title>
        <authorList>
            <consortium name="The Broad Institute Genomics Platform"/>
            <consortium name="The Broad Institute Genome Sequencing Center for Infectious Disease"/>
            <person name="Wu L."/>
            <person name="Ma J."/>
        </authorList>
    </citation>
    <scope>NUCLEOTIDE SEQUENCE [LARGE SCALE GENOMIC DNA]</scope>
    <source>
        <strain evidence="3">CGMCC 1.12295</strain>
    </source>
</reference>
<comment type="caution">
    <text evidence="2">The sequence shown here is derived from an EMBL/GenBank/DDBJ whole genome shotgun (WGS) entry which is preliminary data.</text>
</comment>
<keyword evidence="3" id="KW-1185">Reference proteome</keyword>
<dbReference type="EMBL" id="JBHUEO010000004">
    <property type="protein sequence ID" value="MFD1705473.1"/>
    <property type="molecule type" value="Genomic_DNA"/>
</dbReference>
<dbReference type="SUPFAM" id="SSF53335">
    <property type="entry name" value="S-adenosyl-L-methionine-dependent methyltransferases"/>
    <property type="match status" value="1"/>
</dbReference>
<dbReference type="Proteomes" id="UP001597301">
    <property type="component" value="Unassembled WGS sequence"/>
</dbReference>